<dbReference type="PANTHER" id="PTHR11461:SF211">
    <property type="entry name" value="GH10112P-RELATED"/>
    <property type="match status" value="1"/>
</dbReference>
<evidence type="ECO:0000256" key="3">
    <source>
        <dbReference type="ARBA" id="ARBA00022900"/>
    </source>
</evidence>
<evidence type="ECO:0000256" key="5">
    <source>
        <dbReference type="SAM" id="SignalP"/>
    </source>
</evidence>
<evidence type="ECO:0000259" key="6">
    <source>
        <dbReference type="SMART" id="SM00093"/>
    </source>
</evidence>
<sequence>MGGMRRMGRLSALVAVVLVTCAATDGAEKDGDYLKPGTNTEDAGALMVKAFNAFSMDLYKKAGSATEGNVVLSPLSAGLLLALTRIASGGVTAQELGRALHLPQYERVVAQGAKALVSSLQPPQNPSGNAVLRLANRLYAQRGLRLMKDFVGKARNYFEADAQELDFHNDQEATRDAINQWVEEYTAGKIKEFMPKEWPATGSMMVLVNAVYLKADWLNPFDKTELRRFYLSSTSEVDVLTMCQIASLNFGNLQQLNATALELPVKGGRLKMVFILPYSVDGLPQLEAHLDHLNIKAIPWKERTVAVSLPKFHIEATHDLVSQLKELGVQELFTTNANLFWIAEEEAYVTDALQKTFIDVNELGIEAAAASGMAVLPKHSTIPAEFDANHPFLFFITNEEAILFLGRVKDPRQK</sequence>
<dbReference type="Proteomes" id="UP001378592">
    <property type="component" value="Unassembled WGS sequence"/>
</dbReference>
<dbReference type="InterPro" id="IPR023796">
    <property type="entry name" value="Serpin_dom"/>
</dbReference>
<dbReference type="InterPro" id="IPR023795">
    <property type="entry name" value="Serpin_CS"/>
</dbReference>
<dbReference type="InterPro" id="IPR036186">
    <property type="entry name" value="Serpin_sf"/>
</dbReference>
<keyword evidence="3" id="KW-0722">Serine protease inhibitor</keyword>
<dbReference type="AlphaFoldDB" id="A0AAN9Z7W9"/>
<dbReference type="Gene3D" id="3.30.497.10">
    <property type="entry name" value="Antithrombin, subunit I, domain 2"/>
    <property type="match status" value="1"/>
</dbReference>
<dbReference type="SMART" id="SM00093">
    <property type="entry name" value="SERPIN"/>
    <property type="match status" value="1"/>
</dbReference>
<dbReference type="GO" id="GO:0005615">
    <property type="term" value="C:extracellular space"/>
    <property type="evidence" value="ECO:0007669"/>
    <property type="project" value="InterPro"/>
</dbReference>
<comment type="similarity">
    <text evidence="1 4">Belongs to the serpin family.</text>
</comment>
<feature type="chain" id="PRO_5043024772" description="Serpin domain-containing protein" evidence="5">
    <location>
        <begin position="27"/>
        <end position="414"/>
    </location>
</feature>
<keyword evidence="8" id="KW-1185">Reference proteome</keyword>
<dbReference type="Gene3D" id="2.30.39.10">
    <property type="entry name" value="Alpha-1-antitrypsin, domain 1"/>
    <property type="match status" value="1"/>
</dbReference>
<evidence type="ECO:0000256" key="2">
    <source>
        <dbReference type="ARBA" id="ARBA00022690"/>
    </source>
</evidence>
<protein>
    <recommendedName>
        <fullName evidence="6">Serpin domain-containing protein</fullName>
    </recommendedName>
</protein>
<feature type="signal peptide" evidence="5">
    <location>
        <begin position="1"/>
        <end position="26"/>
    </location>
</feature>
<organism evidence="7 8">
    <name type="scientific">Gryllus longicercus</name>
    <dbReference type="NCBI Taxonomy" id="2509291"/>
    <lineage>
        <taxon>Eukaryota</taxon>
        <taxon>Metazoa</taxon>
        <taxon>Ecdysozoa</taxon>
        <taxon>Arthropoda</taxon>
        <taxon>Hexapoda</taxon>
        <taxon>Insecta</taxon>
        <taxon>Pterygota</taxon>
        <taxon>Neoptera</taxon>
        <taxon>Polyneoptera</taxon>
        <taxon>Orthoptera</taxon>
        <taxon>Ensifera</taxon>
        <taxon>Gryllidea</taxon>
        <taxon>Grylloidea</taxon>
        <taxon>Gryllidae</taxon>
        <taxon>Gryllinae</taxon>
        <taxon>Gryllus</taxon>
    </lineage>
</organism>
<dbReference type="GO" id="GO:0004867">
    <property type="term" value="F:serine-type endopeptidase inhibitor activity"/>
    <property type="evidence" value="ECO:0007669"/>
    <property type="project" value="UniProtKB-KW"/>
</dbReference>
<evidence type="ECO:0000256" key="1">
    <source>
        <dbReference type="ARBA" id="ARBA00009500"/>
    </source>
</evidence>
<dbReference type="SUPFAM" id="SSF56574">
    <property type="entry name" value="Serpins"/>
    <property type="match status" value="1"/>
</dbReference>
<dbReference type="PANTHER" id="PTHR11461">
    <property type="entry name" value="SERINE PROTEASE INHIBITOR, SERPIN"/>
    <property type="match status" value="1"/>
</dbReference>
<dbReference type="EMBL" id="JAZDUA010000155">
    <property type="protein sequence ID" value="KAK7866097.1"/>
    <property type="molecule type" value="Genomic_DNA"/>
</dbReference>
<dbReference type="InterPro" id="IPR042178">
    <property type="entry name" value="Serpin_sf_1"/>
</dbReference>
<dbReference type="InterPro" id="IPR000215">
    <property type="entry name" value="Serpin_fam"/>
</dbReference>
<keyword evidence="2" id="KW-0646">Protease inhibitor</keyword>
<dbReference type="Pfam" id="PF00079">
    <property type="entry name" value="Serpin"/>
    <property type="match status" value="1"/>
</dbReference>
<dbReference type="CDD" id="cd19601">
    <property type="entry name" value="serpin42Da-like"/>
    <property type="match status" value="1"/>
</dbReference>
<proteinExistence type="inferred from homology"/>
<feature type="domain" description="Serpin" evidence="6">
    <location>
        <begin position="56"/>
        <end position="411"/>
    </location>
</feature>
<dbReference type="InterPro" id="IPR042185">
    <property type="entry name" value="Serpin_sf_2"/>
</dbReference>
<gene>
    <name evidence="7" type="ORF">R5R35_011615</name>
</gene>
<reference evidence="7 8" key="1">
    <citation type="submission" date="2024-03" db="EMBL/GenBank/DDBJ databases">
        <title>The genome assembly and annotation of the cricket Gryllus longicercus Weissman &amp; Gray.</title>
        <authorList>
            <person name="Szrajer S."/>
            <person name="Gray D."/>
            <person name="Ylla G."/>
        </authorList>
    </citation>
    <scope>NUCLEOTIDE SEQUENCE [LARGE SCALE GENOMIC DNA]</scope>
    <source>
        <strain evidence="7">DAG 2021-001</strain>
        <tissue evidence="7">Whole body minus gut</tissue>
    </source>
</reference>
<comment type="caution">
    <text evidence="7">The sequence shown here is derived from an EMBL/GenBank/DDBJ whole genome shotgun (WGS) entry which is preliminary data.</text>
</comment>
<dbReference type="PROSITE" id="PS00284">
    <property type="entry name" value="SERPIN"/>
    <property type="match status" value="1"/>
</dbReference>
<evidence type="ECO:0000256" key="4">
    <source>
        <dbReference type="RuleBase" id="RU000411"/>
    </source>
</evidence>
<keyword evidence="5" id="KW-0732">Signal</keyword>
<evidence type="ECO:0000313" key="8">
    <source>
        <dbReference type="Proteomes" id="UP001378592"/>
    </source>
</evidence>
<name>A0AAN9Z7W9_9ORTH</name>
<evidence type="ECO:0000313" key="7">
    <source>
        <dbReference type="EMBL" id="KAK7866097.1"/>
    </source>
</evidence>
<accession>A0AAN9Z7W9</accession>